<accession>A0ABD0J0T5</accession>
<keyword evidence="2" id="KW-1185">Reference proteome</keyword>
<dbReference type="Proteomes" id="UP001519460">
    <property type="component" value="Unassembled WGS sequence"/>
</dbReference>
<dbReference type="Gene3D" id="3.30.70.1820">
    <property type="entry name" value="L1 transposable element, RRM domain"/>
    <property type="match status" value="1"/>
</dbReference>
<dbReference type="EMBL" id="JACVVK020000786">
    <property type="protein sequence ID" value="KAK7446065.1"/>
    <property type="molecule type" value="Genomic_DNA"/>
</dbReference>
<reference evidence="1 2" key="1">
    <citation type="journal article" date="2023" name="Sci. Data">
        <title>Genome assembly of the Korean intertidal mud-creeper Batillaria attramentaria.</title>
        <authorList>
            <person name="Patra A.K."/>
            <person name="Ho P.T."/>
            <person name="Jun S."/>
            <person name="Lee S.J."/>
            <person name="Kim Y."/>
            <person name="Won Y.J."/>
        </authorList>
    </citation>
    <scope>NUCLEOTIDE SEQUENCE [LARGE SCALE GENOMIC DNA]</scope>
    <source>
        <strain evidence="1">Wonlab-2016</strain>
    </source>
</reference>
<proteinExistence type="predicted"/>
<organism evidence="1 2">
    <name type="scientific">Batillaria attramentaria</name>
    <dbReference type="NCBI Taxonomy" id="370345"/>
    <lineage>
        <taxon>Eukaryota</taxon>
        <taxon>Metazoa</taxon>
        <taxon>Spiralia</taxon>
        <taxon>Lophotrochozoa</taxon>
        <taxon>Mollusca</taxon>
        <taxon>Gastropoda</taxon>
        <taxon>Caenogastropoda</taxon>
        <taxon>Sorbeoconcha</taxon>
        <taxon>Cerithioidea</taxon>
        <taxon>Batillariidae</taxon>
        <taxon>Batillaria</taxon>
    </lineage>
</organism>
<dbReference type="PANTHER" id="PTHR11505">
    <property type="entry name" value="L1 TRANSPOSABLE ELEMENT-RELATED"/>
    <property type="match status" value="1"/>
</dbReference>
<gene>
    <name evidence="1" type="ORF">BaRGS_00040289</name>
</gene>
<dbReference type="AlphaFoldDB" id="A0ABD0J0T5"/>
<protein>
    <submittedName>
        <fullName evidence="1">Uncharacterized protein</fullName>
    </submittedName>
</protein>
<sequence length="376" mass="41782">MSTCRKGKRFLPVVSPVNQQTKKRTRRLSDSDMDRLIQDEVGMGSSFETSGDSRGDFGVNVEAIQLDILSRVNSAIAASSSGSSCGNGGDTSVQAEQSTFVQQVVPAIVASVAMAVGEVLKSLLKQTRPANDGVSDVTRKLQQNVFLMRYENDRMEQYSRRETIRIVGVKEEEEEDVEKKVLEIFKETGAEVSPDDISVCHRIGKGKRGRPILAKFVSRKKKEEVMRKKKALREKDRYKNVYLNDDLTQLRARLLKMVKEASHIDKAWVVEGKILCTLKYPPGLPPENRHEKTIVVESPDDLFDAGFKDIDFQKLGLSSLAPDSCAVRDDNLAASEVSDFFRSESSPSIAYYCQGNNGSDQNNLPGYNSSVSQQGK</sequence>
<evidence type="ECO:0000313" key="2">
    <source>
        <dbReference type="Proteomes" id="UP001519460"/>
    </source>
</evidence>
<dbReference type="InterPro" id="IPR004244">
    <property type="entry name" value="Transposase_22"/>
</dbReference>
<comment type="caution">
    <text evidence="1">The sequence shown here is derived from an EMBL/GenBank/DDBJ whole genome shotgun (WGS) entry which is preliminary data.</text>
</comment>
<name>A0ABD0J0T5_9CAEN</name>
<evidence type="ECO:0000313" key="1">
    <source>
        <dbReference type="EMBL" id="KAK7446065.1"/>
    </source>
</evidence>
<feature type="non-terminal residue" evidence="1">
    <location>
        <position position="376"/>
    </location>
</feature>